<dbReference type="Gramene" id="EES18790">
    <property type="protein sequence ID" value="EES18790"/>
    <property type="gene ID" value="SORBI_3009G254800"/>
</dbReference>
<keyword evidence="2" id="KW-0067">ATP-binding</keyword>
<dbReference type="Gene3D" id="3.90.640.10">
    <property type="entry name" value="Actin, Chain A, domain 4"/>
    <property type="match status" value="1"/>
</dbReference>
<evidence type="ECO:0000256" key="4">
    <source>
        <dbReference type="SAM" id="SignalP"/>
    </source>
</evidence>
<dbReference type="FunCoup" id="C5YWX4">
    <property type="interactions" value="247"/>
</dbReference>
<dbReference type="GO" id="GO:0005737">
    <property type="term" value="C:cytoplasm"/>
    <property type="evidence" value="ECO:0000318"/>
    <property type="project" value="GO_Central"/>
</dbReference>
<dbReference type="OrthoDB" id="687450at2759"/>
<dbReference type="GO" id="GO:0140662">
    <property type="term" value="F:ATP-dependent protein folding chaperone"/>
    <property type="evidence" value="ECO:0007669"/>
    <property type="project" value="InterPro"/>
</dbReference>
<dbReference type="Gene3D" id="3.30.420.40">
    <property type="match status" value="2"/>
</dbReference>
<keyword evidence="1" id="KW-0547">Nucleotide-binding</keyword>
<feature type="region of interest" description="Disordered" evidence="3">
    <location>
        <begin position="425"/>
        <end position="444"/>
    </location>
</feature>
<dbReference type="InParanoid" id="C5YWX4"/>
<dbReference type="AlphaFoldDB" id="C5YWX4"/>
<dbReference type="GO" id="GO:0005524">
    <property type="term" value="F:ATP binding"/>
    <property type="evidence" value="ECO:0007669"/>
    <property type="project" value="UniProtKB-KW"/>
</dbReference>
<dbReference type="GO" id="GO:0016020">
    <property type="term" value="C:membrane"/>
    <property type="evidence" value="ECO:0000318"/>
    <property type="project" value="GO_Central"/>
</dbReference>
<keyword evidence="6" id="KW-1185">Reference proteome</keyword>
<dbReference type="Gene3D" id="3.30.30.30">
    <property type="match status" value="1"/>
</dbReference>
<reference evidence="5 6" key="1">
    <citation type="journal article" date="2009" name="Nature">
        <title>The Sorghum bicolor genome and the diversification of grasses.</title>
        <authorList>
            <person name="Paterson A.H."/>
            <person name="Bowers J.E."/>
            <person name="Bruggmann R."/>
            <person name="Dubchak I."/>
            <person name="Grimwood J."/>
            <person name="Gundlach H."/>
            <person name="Haberer G."/>
            <person name="Hellsten U."/>
            <person name="Mitros T."/>
            <person name="Poliakov A."/>
            <person name="Schmutz J."/>
            <person name="Spannagl M."/>
            <person name="Tang H."/>
            <person name="Wang X."/>
            <person name="Wicker T."/>
            <person name="Bharti A.K."/>
            <person name="Chapman J."/>
            <person name="Feltus F.A."/>
            <person name="Gowik U."/>
            <person name="Grigoriev I.V."/>
            <person name="Lyons E."/>
            <person name="Maher C.A."/>
            <person name="Martis M."/>
            <person name="Narechania A."/>
            <person name="Otillar R.P."/>
            <person name="Penning B.W."/>
            <person name="Salamov A.A."/>
            <person name="Wang Y."/>
            <person name="Zhang L."/>
            <person name="Carpita N.C."/>
            <person name="Freeling M."/>
            <person name="Gingle A.R."/>
            <person name="Hash C.T."/>
            <person name="Keller B."/>
            <person name="Klein P."/>
            <person name="Kresovich S."/>
            <person name="McCann M.C."/>
            <person name="Ming R."/>
            <person name="Peterson D.G."/>
            <person name="Mehboob-ur-Rahman"/>
            <person name="Ware D."/>
            <person name="Westhoff P."/>
            <person name="Mayer K.F."/>
            <person name="Messing J."/>
            <person name="Rokhsar D.S."/>
        </authorList>
    </citation>
    <scope>NUCLEOTIDE SEQUENCE [LARGE SCALE GENOMIC DNA]</scope>
    <source>
        <strain evidence="6">cv. BTx623</strain>
    </source>
</reference>
<dbReference type="GO" id="GO:0030968">
    <property type="term" value="P:endoplasmic reticulum unfolded protein response"/>
    <property type="evidence" value="ECO:0000318"/>
    <property type="project" value="GO_Central"/>
</dbReference>
<evidence type="ECO:0000256" key="1">
    <source>
        <dbReference type="ARBA" id="ARBA00022741"/>
    </source>
</evidence>
<dbReference type="FunFam" id="3.90.640.10:FF:000030">
    <property type="entry name" value="Heat shock protein HSP70"/>
    <property type="match status" value="1"/>
</dbReference>
<evidence type="ECO:0000256" key="3">
    <source>
        <dbReference type="SAM" id="MobiDB-lite"/>
    </source>
</evidence>
<dbReference type="GO" id="GO:0036503">
    <property type="term" value="P:ERAD pathway"/>
    <property type="evidence" value="ECO:0000318"/>
    <property type="project" value="GO_Central"/>
</dbReference>
<protein>
    <submittedName>
        <fullName evidence="5">Uncharacterized protein</fullName>
    </submittedName>
</protein>
<dbReference type="GO" id="GO:0016887">
    <property type="term" value="F:ATP hydrolysis activity"/>
    <property type="evidence" value="ECO:0000318"/>
    <property type="project" value="GO_Central"/>
</dbReference>
<dbReference type="GO" id="GO:0005788">
    <property type="term" value="C:endoplasmic reticulum lumen"/>
    <property type="evidence" value="ECO:0000318"/>
    <property type="project" value="GO_Central"/>
</dbReference>
<gene>
    <name evidence="5" type="ORF">SORBI_3009G254800</name>
</gene>
<dbReference type="OMA" id="EGHVMNF"/>
<dbReference type="EMBL" id="CM000768">
    <property type="protein sequence ID" value="EES18790.2"/>
    <property type="molecule type" value="Genomic_DNA"/>
</dbReference>
<dbReference type="GO" id="GO:0031072">
    <property type="term" value="F:heat shock protein binding"/>
    <property type="evidence" value="ECO:0000318"/>
    <property type="project" value="GO_Central"/>
</dbReference>
<dbReference type="InterPro" id="IPR013126">
    <property type="entry name" value="Hsp_70_fam"/>
</dbReference>
<evidence type="ECO:0000256" key="2">
    <source>
        <dbReference type="ARBA" id="ARBA00022840"/>
    </source>
</evidence>
<sequence length="444" mass="48034">MAAGRLLVILVLLMAGAAAAAAFGIPMPVPAFGVQDVPWEYCALYRNIHGSAPFDLGTAAAIHLGNTNSCIAGYDVDPATGAGGNYYQLCIPSWVAVTENGTLAGEAAMNHAAVSPGTAISGFMRFMERRLEQREVTRAMELVPYKFVEWLGWAGIQVQVQADQQVKVFSVAHLAGVLIAELKHKAEAHLGRDIRHGVIAVPHHLTYRGRQDVVHTASSWGGFWGGGVKAIDQQIAAAAAYGHHTETEQGDGKTILVFRVGGRTSDATIFKFVNGTARYDYSQHDYFLGGDDLTARIVDYMAELIKQRHQWDIRQDEDGKALGSLRVACEYAKKALSDQEETLVQVDLDGIGAGAGSFSELLTRAKLEELNQDLLDRAMALVDGALTRSGRRQPDMVVVDEIVLAGGSARIPKLRQLVQDYMGGREPNSRKGVEAQEAIIHGRS</sequence>
<dbReference type="STRING" id="4558.C5YWX4"/>
<dbReference type="GO" id="GO:0044183">
    <property type="term" value="F:protein folding chaperone"/>
    <property type="evidence" value="ECO:0000318"/>
    <property type="project" value="GO_Central"/>
</dbReference>
<dbReference type="GO" id="GO:0042026">
    <property type="term" value="P:protein refolding"/>
    <property type="evidence" value="ECO:0000318"/>
    <property type="project" value="GO_Central"/>
</dbReference>
<feature type="chain" id="PRO_5008758579" evidence="4">
    <location>
        <begin position="23"/>
        <end position="444"/>
    </location>
</feature>
<dbReference type="KEGG" id="sbi:8065308"/>
<dbReference type="GO" id="GO:0005634">
    <property type="term" value="C:nucleus"/>
    <property type="evidence" value="ECO:0000318"/>
    <property type="project" value="GO_Central"/>
</dbReference>
<dbReference type="SUPFAM" id="SSF53067">
    <property type="entry name" value="Actin-like ATPase domain"/>
    <property type="match status" value="2"/>
</dbReference>
<dbReference type="Pfam" id="PF00012">
    <property type="entry name" value="HSP70"/>
    <property type="match status" value="1"/>
</dbReference>
<dbReference type="PRINTS" id="PR00301">
    <property type="entry name" value="HEATSHOCK70"/>
</dbReference>
<accession>C5YWX4</accession>
<keyword evidence="4" id="KW-0732">Signal</keyword>
<feature type="signal peptide" evidence="4">
    <location>
        <begin position="1"/>
        <end position="22"/>
    </location>
</feature>
<proteinExistence type="predicted"/>
<dbReference type="GO" id="GO:0034663">
    <property type="term" value="C:endoplasmic reticulum chaperone complex"/>
    <property type="evidence" value="ECO:0000318"/>
    <property type="project" value="GO_Central"/>
</dbReference>
<dbReference type="InterPro" id="IPR043129">
    <property type="entry name" value="ATPase_NBD"/>
</dbReference>
<organism evidence="5 6">
    <name type="scientific">Sorghum bicolor</name>
    <name type="common">Sorghum</name>
    <name type="synonym">Sorghum vulgare</name>
    <dbReference type="NCBI Taxonomy" id="4558"/>
    <lineage>
        <taxon>Eukaryota</taxon>
        <taxon>Viridiplantae</taxon>
        <taxon>Streptophyta</taxon>
        <taxon>Embryophyta</taxon>
        <taxon>Tracheophyta</taxon>
        <taxon>Spermatophyta</taxon>
        <taxon>Magnoliopsida</taxon>
        <taxon>Liliopsida</taxon>
        <taxon>Poales</taxon>
        <taxon>Poaceae</taxon>
        <taxon>PACMAD clade</taxon>
        <taxon>Panicoideae</taxon>
        <taxon>Andropogonodae</taxon>
        <taxon>Andropogoneae</taxon>
        <taxon>Sorghinae</taxon>
        <taxon>Sorghum</taxon>
    </lineage>
</organism>
<dbReference type="PANTHER" id="PTHR19375">
    <property type="entry name" value="HEAT SHOCK PROTEIN 70KDA"/>
    <property type="match status" value="1"/>
</dbReference>
<evidence type="ECO:0000313" key="5">
    <source>
        <dbReference type="EMBL" id="EES18790.2"/>
    </source>
</evidence>
<reference evidence="6" key="2">
    <citation type="journal article" date="2018" name="Plant J.">
        <title>The Sorghum bicolor reference genome: improved assembly, gene annotations, a transcriptome atlas, and signatures of genome organization.</title>
        <authorList>
            <person name="McCormick R.F."/>
            <person name="Truong S.K."/>
            <person name="Sreedasyam A."/>
            <person name="Jenkins J."/>
            <person name="Shu S."/>
            <person name="Sims D."/>
            <person name="Kennedy M."/>
            <person name="Amirebrahimi M."/>
            <person name="Weers B.D."/>
            <person name="McKinley B."/>
            <person name="Mattison A."/>
            <person name="Morishige D.T."/>
            <person name="Grimwood J."/>
            <person name="Schmutz J."/>
            <person name="Mullet J.E."/>
        </authorList>
    </citation>
    <scope>NUCLEOTIDE SEQUENCE [LARGE SCALE GENOMIC DNA]</scope>
    <source>
        <strain evidence="6">cv. BTx623</strain>
    </source>
</reference>
<name>C5YWX4_SORBI</name>
<dbReference type="Proteomes" id="UP000000768">
    <property type="component" value="Chromosome 9"/>
</dbReference>
<evidence type="ECO:0000313" key="6">
    <source>
        <dbReference type="Proteomes" id="UP000000768"/>
    </source>
</evidence>
<dbReference type="HOGENOM" id="CLU_030164_0_0_1"/>